<accession>A0A4Z2EAD7</accession>
<keyword evidence="3" id="KW-1185">Reference proteome</keyword>
<evidence type="ECO:0000313" key="2">
    <source>
        <dbReference type="EMBL" id="TNN25673.1"/>
    </source>
</evidence>
<evidence type="ECO:0000313" key="3">
    <source>
        <dbReference type="Proteomes" id="UP000314294"/>
    </source>
</evidence>
<proteinExistence type="predicted"/>
<sequence>MREVRGQRSAVQTGLQALPEAASPCGANGRQQDLWLRLPASPEATEEFLSLLDGNKNGVPASGAFSGNVSANLAL</sequence>
<gene>
    <name evidence="2" type="ORF">EYF80_064196</name>
</gene>
<dbReference type="Proteomes" id="UP000314294">
    <property type="component" value="Unassembled WGS sequence"/>
</dbReference>
<name>A0A4Z2EAD7_9TELE</name>
<comment type="caution">
    <text evidence="2">The sequence shown here is derived from an EMBL/GenBank/DDBJ whole genome shotgun (WGS) entry which is preliminary data.</text>
</comment>
<organism evidence="2 3">
    <name type="scientific">Liparis tanakae</name>
    <name type="common">Tanaka's snailfish</name>
    <dbReference type="NCBI Taxonomy" id="230148"/>
    <lineage>
        <taxon>Eukaryota</taxon>
        <taxon>Metazoa</taxon>
        <taxon>Chordata</taxon>
        <taxon>Craniata</taxon>
        <taxon>Vertebrata</taxon>
        <taxon>Euteleostomi</taxon>
        <taxon>Actinopterygii</taxon>
        <taxon>Neopterygii</taxon>
        <taxon>Teleostei</taxon>
        <taxon>Neoteleostei</taxon>
        <taxon>Acanthomorphata</taxon>
        <taxon>Eupercaria</taxon>
        <taxon>Perciformes</taxon>
        <taxon>Cottioidei</taxon>
        <taxon>Cottales</taxon>
        <taxon>Liparidae</taxon>
        <taxon>Liparis</taxon>
    </lineage>
</organism>
<dbReference type="EMBL" id="SRLO01011929">
    <property type="protein sequence ID" value="TNN25673.1"/>
    <property type="molecule type" value="Genomic_DNA"/>
</dbReference>
<feature type="region of interest" description="Disordered" evidence="1">
    <location>
        <begin position="1"/>
        <end position="28"/>
    </location>
</feature>
<protein>
    <submittedName>
        <fullName evidence="2">Uncharacterized protein</fullName>
    </submittedName>
</protein>
<reference evidence="2 3" key="1">
    <citation type="submission" date="2019-03" db="EMBL/GenBank/DDBJ databases">
        <title>First draft genome of Liparis tanakae, snailfish: a comprehensive survey of snailfish specific genes.</title>
        <authorList>
            <person name="Kim W."/>
            <person name="Song I."/>
            <person name="Jeong J.-H."/>
            <person name="Kim D."/>
            <person name="Kim S."/>
            <person name="Ryu S."/>
            <person name="Song J.Y."/>
            <person name="Lee S.K."/>
        </authorList>
    </citation>
    <scope>NUCLEOTIDE SEQUENCE [LARGE SCALE GENOMIC DNA]</scope>
    <source>
        <tissue evidence="2">Muscle</tissue>
    </source>
</reference>
<evidence type="ECO:0000256" key="1">
    <source>
        <dbReference type="SAM" id="MobiDB-lite"/>
    </source>
</evidence>
<dbReference type="AlphaFoldDB" id="A0A4Z2EAD7"/>